<accession>A0A3R6UUT2</accession>
<dbReference type="InterPro" id="IPR021146">
    <property type="entry name" value="Phage_gp6-like_head-tail"/>
</dbReference>
<dbReference type="PROSITE" id="PS51257">
    <property type="entry name" value="PROKAR_LIPOPROTEIN"/>
    <property type="match status" value="1"/>
</dbReference>
<reference evidence="1 2" key="1">
    <citation type="submission" date="2018-07" db="EMBL/GenBank/DDBJ databases">
        <title>Genome sequences of six Lactobacillus spp. isolated from bumble bee guts.</title>
        <authorList>
            <person name="Motta E.V.S."/>
            <person name="Moran N.A."/>
        </authorList>
    </citation>
    <scope>NUCLEOTIDE SEQUENCE [LARGE SCALE GENOMIC DNA]</scope>
    <source>
        <strain evidence="1 2">LV-8.1</strain>
    </source>
</reference>
<dbReference type="Proteomes" id="UP000284822">
    <property type="component" value="Unassembled WGS sequence"/>
</dbReference>
<evidence type="ECO:0000313" key="1">
    <source>
        <dbReference type="EMBL" id="RHW46086.1"/>
    </source>
</evidence>
<dbReference type="InterPro" id="IPR006450">
    <property type="entry name" value="Phage_HK97_gp6-like"/>
</dbReference>
<organism evidence="1 2">
    <name type="scientific">Bombilactobacillus bombi</name>
    <dbReference type="NCBI Taxonomy" id="1303590"/>
    <lineage>
        <taxon>Bacteria</taxon>
        <taxon>Bacillati</taxon>
        <taxon>Bacillota</taxon>
        <taxon>Bacilli</taxon>
        <taxon>Lactobacillales</taxon>
        <taxon>Lactobacillaceae</taxon>
        <taxon>Bombilactobacillus</taxon>
    </lineage>
</organism>
<dbReference type="Pfam" id="PF05135">
    <property type="entry name" value="Phage_connect_1"/>
    <property type="match status" value="1"/>
</dbReference>
<evidence type="ECO:0000313" key="2">
    <source>
        <dbReference type="Proteomes" id="UP000284822"/>
    </source>
</evidence>
<proteinExistence type="predicted"/>
<dbReference type="RefSeq" id="WP_118910933.1">
    <property type="nucleotide sequence ID" value="NZ_QOCS01000014.1"/>
</dbReference>
<dbReference type="CDD" id="cd08054">
    <property type="entry name" value="gp6"/>
    <property type="match status" value="1"/>
</dbReference>
<comment type="caution">
    <text evidence="1">The sequence shown here is derived from an EMBL/GenBank/DDBJ whole genome shotgun (WGS) entry which is preliminary data.</text>
</comment>
<dbReference type="EMBL" id="QOCS01000014">
    <property type="protein sequence ID" value="RHW46086.1"/>
    <property type="molecule type" value="Genomic_DNA"/>
</dbReference>
<evidence type="ECO:0008006" key="3">
    <source>
        <dbReference type="Google" id="ProtNLM"/>
    </source>
</evidence>
<dbReference type="AlphaFoldDB" id="A0A3R6UUT2"/>
<dbReference type="NCBIfam" id="TIGR01560">
    <property type="entry name" value="put_DNA_pack"/>
    <property type="match status" value="1"/>
</dbReference>
<sequence length="103" mass="12008">MKQHMRIDNDVDNDLITSYQESAINYVVNAVGGCSDDDFYKENKEFNLAVRMLTDQYYRERTASTMNKATEVAYGVQSIILQLKPAYRNWRQEKNANISDRES</sequence>
<protein>
    <recommendedName>
        <fullName evidence="3">DNA packaging protein</fullName>
    </recommendedName>
</protein>
<name>A0A3R6UUT2_9LACO</name>
<gene>
    <name evidence="1" type="ORF">DS832_06975</name>
</gene>
<dbReference type="Gene3D" id="1.10.3230.30">
    <property type="entry name" value="Phage gp6-like head-tail connector protein"/>
    <property type="match status" value="1"/>
</dbReference>